<dbReference type="PANTHER" id="PTHR39585">
    <property type="entry name" value="FAD ASSEMBLY FACTOR SDHE"/>
    <property type="match status" value="1"/>
</dbReference>
<sequence length="112" mass="12417">MESCSAPSPAPVLLGVRELSRLRWRCRRGLLENDLFLERFFARHEATLTQRHAQGLNALMALADNDLLDLLLRRCEPQGEQNTQAAREVLGMLRQGGASGSEHPIGNPSQGK</sequence>
<dbReference type="Proteomes" id="UP001208935">
    <property type="component" value="Unassembled WGS sequence"/>
</dbReference>
<gene>
    <name evidence="7" type="ORF">D5039_18905</name>
</gene>
<keyword evidence="5" id="KW-0143">Chaperone</keyword>
<evidence type="ECO:0000256" key="2">
    <source>
        <dbReference type="ARBA" id="ARBA00008571"/>
    </source>
</evidence>
<dbReference type="Gene3D" id="1.10.150.250">
    <property type="entry name" value="Flavinator of succinate dehydrogenase"/>
    <property type="match status" value="1"/>
</dbReference>
<dbReference type="Pfam" id="PF03937">
    <property type="entry name" value="Sdh5"/>
    <property type="match status" value="1"/>
</dbReference>
<reference evidence="8" key="1">
    <citation type="submission" date="2023-07" db="EMBL/GenBank/DDBJ databases">
        <title>Verminephrobacter genomes.</title>
        <authorList>
            <person name="Lund M.B."/>
        </authorList>
    </citation>
    <scope>NUCLEOTIDE SEQUENCE [LARGE SCALE GENOMIC DNA]</scope>
    <source>
        <strain evidence="8">AtM5-05</strain>
    </source>
</reference>
<keyword evidence="4" id="KW-0963">Cytoplasm</keyword>
<protein>
    <recommendedName>
        <fullName evidence="3">FAD assembly factor SdhE</fullName>
    </recommendedName>
</protein>
<comment type="caution">
    <text evidence="7">The sequence shown here is derived from an EMBL/GenBank/DDBJ whole genome shotgun (WGS) entry which is preliminary data.</text>
</comment>
<evidence type="ECO:0000313" key="7">
    <source>
        <dbReference type="EMBL" id="MCW5323134.1"/>
    </source>
</evidence>
<evidence type="ECO:0000256" key="3">
    <source>
        <dbReference type="ARBA" id="ARBA00019418"/>
    </source>
</evidence>
<name>A0ABT3KZ03_9BURK</name>
<evidence type="ECO:0000256" key="5">
    <source>
        <dbReference type="ARBA" id="ARBA00023186"/>
    </source>
</evidence>
<dbReference type="RefSeq" id="WP_265283119.1">
    <property type="nucleotide sequence ID" value="NZ_QZCW01000003.1"/>
</dbReference>
<feature type="region of interest" description="Disordered" evidence="6">
    <location>
        <begin position="92"/>
        <end position="112"/>
    </location>
</feature>
<keyword evidence="8" id="KW-1185">Reference proteome</keyword>
<evidence type="ECO:0000313" key="8">
    <source>
        <dbReference type="Proteomes" id="UP001208935"/>
    </source>
</evidence>
<comment type="similarity">
    <text evidence="2">Belongs to the SdhE FAD assembly factor family.</text>
</comment>
<organism evidence="7 8">
    <name type="scientific">Verminephrobacter aporrectodeae subsp. tuberculatae</name>
    <dbReference type="NCBI Taxonomy" id="1110392"/>
    <lineage>
        <taxon>Bacteria</taxon>
        <taxon>Pseudomonadati</taxon>
        <taxon>Pseudomonadota</taxon>
        <taxon>Betaproteobacteria</taxon>
        <taxon>Burkholderiales</taxon>
        <taxon>Comamonadaceae</taxon>
        <taxon>Verminephrobacter</taxon>
    </lineage>
</organism>
<dbReference type="InterPro" id="IPR005631">
    <property type="entry name" value="SDH"/>
</dbReference>
<comment type="subcellular location">
    <subcellularLocation>
        <location evidence="1">Cytoplasm</location>
    </subcellularLocation>
</comment>
<dbReference type="SUPFAM" id="SSF109910">
    <property type="entry name" value="YgfY-like"/>
    <property type="match status" value="1"/>
</dbReference>
<evidence type="ECO:0000256" key="1">
    <source>
        <dbReference type="ARBA" id="ARBA00004496"/>
    </source>
</evidence>
<evidence type="ECO:0000256" key="6">
    <source>
        <dbReference type="SAM" id="MobiDB-lite"/>
    </source>
</evidence>
<dbReference type="InterPro" id="IPR036714">
    <property type="entry name" value="SDH_sf"/>
</dbReference>
<accession>A0ABT3KZ03</accession>
<dbReference type="EMBL" id="QZCW01000003">
    <property type="protein sequence ID" value="MCW5323134.1"/>
    <property type="molecule type" value="Genomic_DNA"/>
</dbReference>
<evidence type="ECO:0000256" key="4">
    <source>
        <dbReference type="ARBA" id="ARBA00022490"/>
    </source>
</evidence>
<proteinExistence type="inferred from homology"/>
<dbReference type="PANTHER" id="PTHR39585:SF1">
    <property type="entry name" value="FAD ASSEMBLY FACTOR SDHE"/>
    <property type="match status" value="1"/>
</dbReference>
<dbReference type="InterPro" id="IPR050531">
    <property type="entry name" value="SdhE_FAD_assembly_factor"/>
</dbReference>